<feature type="region of interest" description="Disordered" evidence="1">
    <location>
        <begin position="1"/>
        <end position="31"/>
    </location>
</feature>
<sequence length="661" mass="72957">MTLTPTPAKKRKRTKKASLQSPAAGGKLPDFGNPLDLSQWDALKRTLLGGELSSRSAATVFADALNEDAIYRWGEAVAVEGPDTALQQKLAGLASRDDGGQGGQVSASERQWWIDQADRFIDQVFRDSISCVVASEAVLWAAAMPGLSDVLPAETWWQCGEQLLQLRADASLRSDATSPLHLLLAGELGLTLAWRLASMPSCGKLAKSAREAITVFLQGEAESIDRCLVRPQELRLVVASLVRCDRLLTVLAKPTRLPEHPQTAVKKLTKREREIAAEMATWMAALTRHDGTQVFSQADAAHCRLDVQNHSGESATKKKKKEQTELQGLMQAASRFDPETLQPAMGAALGQGHSGGRLAWEVSLPEAMWHSETSGVVAMLPEWDVRRGRTFLNYAGDDFAVDVMGGRRSILQGTHETMVHVDGVLQEPTGAWECTCEYTDDDVHLIELEQPHSGDVVLQRQWMVVRDDCCVMVSDAVLPARMSDPKQIGSTGRDGREIRCVSRLPLAAGVDVIEDDQTRELVLSDGKKKRGLVMPLASSEWKVGPSACHVFLSEDQHLVVTTTGRDAVYSPLWLDFQTRRFRRKRTWRQLTIAEDLTEIQRHIAAAFRVQIGSEHWFLYRSMSGRGPRSVMGKHLIADFFAARFHPGDGGMEELVTVDESE</sequence>
<gene>
    <name evidence="2" type="ORF">CA85_44830</name>
</gene>
<dbReference type="Proteomes" id="UP000318053">
    <property type="component" value="Unassembled WGS sequence"/>
</dbReference>
<evidence type="ECO:0000313" key="2">
    <source>
        <dbReference type="EMBL" id="TWT56141.1"/>
    </source>
</evidence>
<dbReference type="AlphaFoldDB" id="A0A5C5X1H1"/>
<keyword evidence="3" id="KW-1185">Reference proteome</keyword>
<protein>
    <submittedName>
        <fullName evidence="2">Uncharacterized protein</fullName>
    </submittedName>
</protein>
<proteinExistence type="predicted"/>
<comment type="caution">
    <text evidence="2">The sequence shown here is derived from an EMBL/GenBank/DDBJ whole genome shotgun (WGS) entry which is preliminary data.</text>
</comment>
<evidence type="ECO:0000256" key="1">
    <source>
        <dbReference type="SAM" id="MobiDB-lite"/>
    </source>
</evidence>
<organism evidence="2 3">
    <name type="scientific">Allorhodopirellula solitaria</name>
    <dbReference type="NCBI Taxonomy" id="2527987"/>
    <lineage>
        <taxon>Bacteria</taxon>
        <taxon>Pseudomonadati</taxon>
        <taxon>Planctomycetota</taxon>
        <taxon>Planctomycetia</taxon>
        <taxon>Pirellulales</taxon>
        <taxon>Pirellulaceae</taxon>
        <taxon>Allorhodopirellula</taxon>
    </lineage>
</organism>
<dbReference type="EMBL" id="SJPK01000016">
    <property type="protein sequence ID" value="TWT56141.1"/>
    <property type="molecule type" value="Genomic_DNA"/>
</dbReference>
<name>A0A5C5X1H1_9BACT</name>
<evidence type="ECO:0000313" key="3">
    <source>
        <dbReference type="Proteomes" id="UP000318053"/>
    </source>
</evidence>
<accession>A0A5C5X1H1</accession>
<reference evidence="2 3" key="1">
    <citation type="submission" date="2019-02" db="EMBL/GenBank/DDBJ databases">
        <title>Deep-cultivation of Planctomycetes and their phenomic and genomic characterization uncovers novel biology.</title>
        <authorList>
            <person name="Wiegand S."/>
            <person name="Jogler M."/>
            <person name="Boedeker C."/>
            <person name="Pinto D."/>
            <person name="Vollmers J."/>
            <person name="Rivas-Marin E."/>
            <person name="Kohn T."/>
            <person name="Peeters S.H."/>
            <person name="Heuer A."/>
            <person name="Rast P."/>
            <person name="Oberbeckmann S."/>
            <person name="Bunk B."/>
            <person name="Jeske O."/>
            <person name="Meyerdierks A."/>
            <person name="Storesund J.E."/>
            <person name="Kallscheuer N."/>
            <person name="Luecker S."/>
            <person name="Lage O.M."/>
            <person name="Pohl T."/>
            <person name="Merkel B.J."/>
            <person name="Hornburger P."/>
            <person name="Mueller R.-W."/>
            <person name="Bruemmer F."/>
            <person name="Labrenz M."/>
            <person name="Spormann A.M."/>
            <person name="Op Den Camp H."/>
            <person name="Overmann J."/>
            <person name="Amann R."/>
            <person name="Jetten M.S.M."/>
            <person name="Mascher T."/>
            <person name="Medema M.H."/>
            <person name="Devos D.P."/>
            <person name="Kaster A.-K."/>
            <person name="Ovreas L."/>
            <person name="Rohde M."/>
            <person name="Galperin M.Y."/>
            <person name="Jogler C."/>
        </authorList>
    </citation>
    <scope>NUCLEOTIDE SEQUENCE [LARGE SCALE GENOMIC DNA]</scope>
    <source>
        <strain evidence="2 3">CA85</strain>
    </source>
</reference>
<dbReference type="OrthoDB" id="277106at2"/>
<dbReference type="RefSeq" id="WP_146393322.1">
    <property type="nucleotide sequence ID" value="NZ_SJPK01000016.1"/>
</dbReference>